<evidence type="ECO:0000313" key="6">
    <source>
        <dbReference type="Proteomes" id="UP000179467"/>
    </source>
</evidence>
<dbReference type="RefSeq" id="WP_070932299.1">
    <property type="nucleotide sequence ID" value="NZ_MIPT01000001.1"/>
</dbReference>
<dbReference type="Gene3D" id="2.120.10.30">
    <property type="entry name" value="TolB, C-terminal domain"/>
    <property type="match status" value="1"/>
</dbReference>
<evidence type="ECO:0000313" key="5">
    <source>
        <dbReference type="EMBL" id="OHT18632.1"/>
    </source>
</evidence>
<feature type="active site" description="Proton donor/acceptor" evidence="2">
    <location>
        <position position="199"/>
    </location>
</feature>
<organism evidence="5 6">
    <name type="scientific">Edaphosphingomonas haloaromaticamans</name>
    <dbReference type="NCBI Taxonomy" id="653954"/>
    <lineage>
        <taxon>Bacteria</taxon>
        <taxon>Pseudomonadati</taxon>
        <taxon>Pseudomonadota</taxon>
        <taxon>Alphaproteobacteria</taxon>
        <taxon>Sphingomonadales</taxon>
        <taxon>Rhizorhabdaceae</taxon>
        <taxon>Edaphosphingomonas</taxon>
    </lineage>
</organism>
<feature type="domain" description="SMP-30/Gluconolactonase/LRE-like region" evidence="4">
    <location>
        <begin position="16"/>
        <end position="258"/>
    </location>
</feature>
<evidence type="ECO:0000259" key="4">
    <source>
        <dbReference type="Pfam" id="PF08450"/>
    </source>
</evidence>
<evidence type="ECO:0000256" key="2">
    <source>
        <dbReference type="PIRSR" id="PIRSR605511-1"/>
    </source>
</evidence>
<dbReference type="OrthoDB" id="2633250at2"/>
<reference evidence="5 6" key="1">
    <citation type="submission" date="2016-09" db="EMBL/GenBank/DDBJ databases">
        <title>Metabolic pathway, cell adaptation mechanisms and a novel monoxygenase revealed through proteogenomic-transcription analysis of a Sphingomonas haloaromaticamans strain degrading the fungicide ortho-phenylphenol.</title>
        <authorList>
            <person name="Perruchon C."/>
            <person name="Papadopoulou E.S."/>
            <person name="Rousidou C."/>
            <person name="Vasileiadis S."/>
            <person name="Tanou G."/>
            <person name="Amoutzias G."/>
            <person name="Molassiotis A."/>
            <person name="Karpouzas D.G."/>
        </authorList>
    </citation>
    <scope>NUCLEOTIDE SEQUENCE [LARGE SCALE GENOMIC DNA]</scope>
    <source>
        <strain evidence="5 6">P3</strain>
    </source>
</reference>
<dbReference type="PRINTS" id="PR01790">
    <property type="entry name" value="SMP30FAMILY"/>
</dbReference>
<sequence>MAATAPRSVCPVGATLGEGPLWLARDAALWFVDIKGKRVHRFDPDQGMLKSWPAPSQPGWILPIADGGLMVGLQSGLHRFDPATGTFDPHLAPEPHLPGNRLNDATVAPDGQLWFGSMDDAENAATGRIYRLARGQAQAAAAIDPVVITNGPAFAPDGRTLYHVDTLGGRIHAFAVDDDGAPGASRLFATIDPADGHPDGPTVDSEGCLWIGLFGGGAVRRYSPAGELMETVRFPVANVTKIAFGGDDLRTAYATTARKGLDECQLAAQPLAGDLFAFRVDAPGLPVQPIRINHPG</sequence>
<keyword evidence="5" id="KW-0378">Hydrolase</keyword>
<keyword evidence="3" id="KW-0862">Zinc</keyword>
<dbReference type="Pfam" id="PF08450">
    <property type="entry name" value="SGL"/>
    <property type="match status" value="1"/>
</dbReference>
<evidence type="ECO:0000256" key="3">
    <source>
        <dbReference type="PIRSR" id="PIRSR605511-2"/>
    </source>
</evidence>
<dbReference type="GO" id="GO:0019853">
    <property type="term" value="P:L-ascorbic acid biosynthetic process"/>
    <property type="evidence" value="ECO:0007669"/>
    <property type="project" value="TreeGrafter"/>
</dbReference>
<dbReference type="InterPro" id="IPR011042">
    <property type="entry name" value="6-blade_b-propeller_TolB-like"/>
</dbReference>
<dbReference type="EC" id="3.1.1.15" evidence="5"/>
<dbReference type="GO" id="GO:0005509">
    <property type="term" value="F:calcium ion binding"/>
    <property type="evidence" value="ECO:0007669"/>
    <property type="project" value="TreeGrafter"/>
</dbReference>
<proteinExistence type="inferred from homology"/>
<comment type="cofactor">
    <cofactor evidence="3">
        <name>Zn(2+)</name>
        <dbReference type="ChEBI" id="CHEBI:29105"/>
    </cofactor>
    <text evidence="3">Binds 1 divalent metal cation per subunit.</text>
</comment>
<dbReference type="PANTHER" id="PTHR10907:SF47">
    <property type="entry name" value="REGUCALCIN"/>
    <property type="match status" value="1"/>
</dbReference>
<name>A0A1S1H9X3_9SPHN</name>
<feature type="binding site" evidence="3">
    <location>
        <position position="103"/>
    </location>
    <ligand>
        <name>substrate</name>
    </ligand>
</feature>
<accession>A0A1S1H9X3</accession>
<comment type="similarity">
    <text evidence="1">Belongs to the SMP-30/CGR1 family.</text>
</comment>
<feature type="binding site" evidence="3">
    <location>
        <position position="150"/>
    </location>
    <ligand>
        <name>a divalent metal cation</name>
        <dbReference type="ChEBI" id="CHEBI:60240"/>
    </ligand>
</feature>
<gene>
    <name evidence="5" type="primary">araB_1</name>
    <name evidence="5" type="ORF">BHE75_00606</name>
</gene>
<feature type="binding site" evidence="3">
    <location>
        <position position="101"/>
    </location>
    <ligand>
        <name>substrate</name>
    </ligand>
</feature>
<dbReference type="PANTHER" id="PTHR10907">
    <property type="entry name" value="REGUCALCIN"/>
    <property type="match status" value="1"/>
</dbReference>
<protein>
    <submittedName>
        <fullName evidence="5">L-arabinolactonase</fullName>
        <ecNumber evidence="5">3.1.1.15</ecNumber>
    </submittedName>
</protein>
<dbReference type="EMBL" id="MIPT01000001">
    <property type="protein sequence ID" value="OHT18632.1"/>
    <property type="molecule type" value="Genomic_DNA"/>
</dbReference>
<feature type="binding site" evidence="3">
    <location>
        <position position="18"/>
    </location>
    <ligand>
        <name>a divalent metal cation</name>
        <dbReference type="ChEBI" id="CHEBI:60240"/>
    </ligand>
</feature>
<dbReference type="SUPFAM" id="SSF63829">
    <property type="entry name" value="Calcium-dependent phosphotriesterase"/>
    <property type="match status" value="1"/>
</dbReference>
<evidence type="ECO:0000256" key="1">
    <source>
        <dbReference type="ARBA" id="ARBA00008853"/>
    </source>
</evidence>
<comment type="caution">
    <text evidence="5">The sequence shown here is derived from an EMBL/GenBank/DDBJ whole genome shotgun (WGS) entry which is preliminary data.</text>
</comment>
<dbReference type="InterPro" id="IPR013658">
    <property type="entry name" value="SGL"/>
</dbReference>
<dbReference type="GO" id="GO:0004341">
    <property type="term" value="F:gluconolactonase activity"/>
    <property type="evidence" value="ECO:0007669"/>
    <property type="project" value="TreeGrafter"/>
</dbReference>
<keyword evidence="3" id="KW-0479">Metal-binding</keyword>
<dbReference type="AlphaFoldDB" id="A0A1S1H9X3"/>
<feature type="binding site" evidence="3">
    <location>
        <position position="199"/>
    </location>
    <ligand>
        <name>a divalent metal cation</name>
        <dbReference type="ChEBI" id="CHEBI:60240"/>
    </ligand>
</feature>
<dbReference type="GO" id="GO:0050021">
    <property type="term" value="F:L-arabinonolactonase activity"/>
    <property type="evidence" value="ECO:0007669"/>
    <property type="project" value="UniProtKB-EC"/>
</dbReference>
<dbReference type="Proteomes" id="UP000179467">
    <property type="component" value="Unassembled WGS sequence"/>
</dbReference>
<keyword evidence="6" id="KW-1185">Reference proteome</keyword>
<dbReference type="InterPro" id="IPR005511">
    <property type="entry name" value="SMP-30"/>
</dbReference>